<keyword evidence="2" id="KW-1133">Transmembrane helix</keyword>
<evidence type="ECO:0000313" key="4">
    <source>
        <dbReference type="EMBL" id="KAF8902560.1"/>
    </source>
</evidence>
<keyword evidence="5" id="KW-1185">Reference proteome</keyword>
<feature type="transmembrane region" description="Helical" evidence="2">
    <location>
        <begin position="166"/>
        <end position="189"/>
    </location>
</feature>
<dbReference type="InterPro" id="IPR045339">
    <property type="entry name" value="DUF6534"/>
</dbReference>
<feature type="domain" description="DUF6534" evidence="3">
    <location>
        <begin position="215"/>
        <end position="300"/>
    </location>
</feature>
<dbReference type="PANTHER" id="PTHR40465:SF1">
    <property type="entry name" value="DUF6534 DOMAIN-CONTAINING PROTEIN"/>
    <property type="match status" value="1"/>
</dbReference>
<feature type="transmembrane region" description="Helical" evidence="2">
    <location>
        <begin position="276"/>
        <end position="296"/>
    </location>
</feature>
<dbReference type="Proteomes" id="UP000724874">
    <property type="component" value="Unassembled WGS sequence"/>
</dbReference>
<dbReference type="AlphaFoldDB" id="A0A9P5NMX6"/>
<feature type="transmembrane region" description="Helical" evidence="2">
    <location>
        <begin position="209"/>
        <end position="230"/>
    </location>
</feature>
<keyword evidence="2" id="KW-0812">Transmembrane</keyword>
<name>A0A9P5NMX6_GYMJU</name>
<gene>
    <name evidence="4" type="ORF">CPB84DRAFT_1961525</name>
</gene>
<sequence>MAGSSEQVPGYRIINLASSKVHYLHNVPAVSSISSLPPPSLVSMNASPQIPANIARIAGPLLIGYLLDWGMFGVLSMQVYIYYLAFLKDPIFNLGLVYGIYVLMLVQTVLFSQSSFHTFGNGFGNVDTIGEITEIWFSVPIISAVVALIVQAFYALQIWAMSRAKLIPLFIVLLAVTQFGGGIWTGVVGHDAVKFSRFMTHQGFVATGVWNGSGALCDILITACMSYYYLSPSSTYKLKGNRVPTAIRAFIMSGGLLTLIAVINTALSLLPNGQTYFQTTSAILGNMYANTFMALLNSRVRFARPSGYVDDQASRTYLTYDQPVRSALVFARSAGGGEGGETRSIGEGEMEGEEDRPHDEHNERTCGRNMGRSIDTTGMTMIEISEEDRRKDSMGPESPDTCVASPISPNESTALRGEEV</sequence>
<keyword evidence="2" id="KW-0472">Membrane</keyword>
<protein>
    <recommendedName>
        <fullName evidence="3">DUF6534 domain-containing protein</fullName>
    </recommendedName>
</protein>
<organism evidence="4 5">
    <name type="scientific">Gymnopilus junonius</name>
    <name type="common">Spectacular rustgill mushroom</name>
    <name type="synonym">Gymnopilus spectabilis subsp. junonius</name>
    <dbReference type="NCBI Taxonomy" id="109634"/>
    <lineage>
        <taxon>Eukaryota</taxon>
        <taxon>Fungi</taxon>
        <taxon>Dikarya</taxon>
        <taxon>Basidiomycota</taxon>
        <taxon>Agaricomycotina</taxon>
        <taxon>Agaricomycetes</taxon>
        <taxon>Agaricomycetidae</taxon>
        <taxon>Agaricales</taxon>
        <taxon>Agaricineae</taxon>
        <taxon>Hymenogastraceae</taxon>
        <taxon>Gymnopilus</taxon>
    </lineage>
</organism>
<evidence type="ECO:0000256" key="2">
    <source>
        <dbReference type="SAM" id="Phobius"/>
    </source>
</evidence>
<feature type="region of interest" description="Disordered" evidence="1">
    <location>
        <begin position="333"/>
        <end position="420"/>
    </location>
</feature>
<feature type="transmembrane region" description="Helical" evidence="2">
    <location>
        <begin position="62"/>
        <end position="83"/>
    </location>
</feature>
<feature type="transmembrane region" description="Helical" evidence="2">
    <location>
        <begin position="95"/>
        <end position="115"/>
    </location>
</feature>
<feature type="transmembrane region" description="Helical" evidence="2">
    <location>
        <begin position="250"/>
        <end position="270"/>
    </location>
</feature>
<evidence type="ECO:0000259" key="3">
    <source>
        <dbReference type="Pfam" id="PF20152"/>
    </source>
</evidence>
<dbReference type="PANTHER" id="PTHR40465">
    <property type="entry name" value="CHROMOSOME 1, WHOLE GENOME SHOTGUN SEQUENCE"/>
    <property type="match status" value="1"/>
</dbReference>
<feature type="compositionally biased region" description="Basic and acidic residues" evidence="1">
    <location>
        <begin position="355"/>
        <end position="366"/>
    </location>
</feature>
<feature type="transmembrane region" description="Helical" evidence="2">
    <location>
        <begin position="135"/>
        <end position="154"/>
    </location>
</feature>
<dbReference type="EMBL" id="JADNYJ010000035">
    <property type="protein sequence ID" value="KAF8902560.1"/>
    <property type="molecule type" value="Genomic_DNA"/>
</dbReference>
<evidence type="ECO:0000313" key="5">
    <source>
        <dbReference type="Proteomes" id="UP000724874"/>
    </source>
</evidence>
<comment type="caution">
    <text evidence="4">The sequence shown here is derived from an EMBL/GenBank/DDBJ whole genome shotgun (WGS) entry which is preliminary data.</text>
</comment>
<dbReference type="Pfam" id="PF20152">
    <property type="entry name" value="DUF6534"/>
    <property type="match status" value="1"/>
</dbReference>
<proteinExistence type="predicted"/>
<dbReference type="OrthoDB" id="3262409at2759"/>
<accession>A0A9P5NMX6</accession>
<reference evidence="4" key="1">
    <citation type="submission" date="2020-11" db="EMBL/GenBank/DDBJ databases">
        <authorList>
            <consortium name="DOE Joint Genome Institute"/>
            <person name="Ahrendt S."/>
            <person name="Riley R."/>
            <person name="Andreopoulos W."/>
            <person name="LaButti K."/>
            <person name="Pangilinan J."/>
            <person name="Ruiz-duenas F.J."/>
            <person name="Barrasa J.M."/>
            <person name="Sanchez-Garcia M."/>
            <person name="Camarero S."/>
            <person name="Miyauchi S."/>
            <person name="Serrano A."/>
            <person name="Linde D."/>
            <person name="Babiker R."/>
            <person name="Drula E."/>
            <person name="Ayuso-Fernandez I."/>
            <person name="Pacheco R."/>
            <person name="Padilla G."/>
            <person name="Ferreira P."/>
            <person name="Barriuso J."/>
            <person name="Kellner H."/>
            <person name="Castanera R."/>
            <person name="Alfaro M."/>
            <person name="Ramirez L."/>
            <person name="Pisabarro A.G."/>
            <person name="Kuo A."/>
            <person name="Tritt A."/>
            <person name="Lipzen A."/>
            <person name="He G."/>
            <person name="Yan M."/>
            <person name="Ng V."/>
            <person name="Cullen D."/>
            <person name="Martin F."/>
            <person name="Rosso M.-N."/>
            <person name="Henrissat B."/>
            <person name="Hibbett D."/>
            <person name="Martinez A.T."/>
            <person name="Grigoriev I.V."/>
        </authorList>
    </citation>
    <scope>NUCLEOTIDE SEQUENCE</scope>
    <source>
        <strain evidence="4">AH 44721</strain>
    </source>
</reference>
<evidence type="ECO:0000256" key="1">
    <source>
        <dbReference type="SAM" id="MobiDB-lite"/>
    </source>
</evidence>